<evidence type="ECO:0000256" key="1">
    <source>
        <dbReference type="ARBA" id="ARBA00004609"/>
    </source>
</evidence>
<dbReference type="InterPro" id="IPR001863">
    <property type="entry name" value="Glypican"/>
</dbReference>
<comment type="subcellular location">
    <subcellularLocation>
        <location evidence="1">Cell membrane</location>
        <topology evidence="1">Lipid-anchor</topology>
        <topology evidence="1">GPI-anchor</topology>
    </subcellularLocation>
</comment>
<sequence length="100" mass="10914">MFGTCCRLCGEAVKLRCGPPKLALVPVENSSSDPPAIEKLDNSSARVEQLEKQLRNFLAEIETTKARGLFANLAEALCSDDSFAETRDTADCWNGHRVGE</sequence>
<keyword evidence="11" id="KW-0175">Coiled coil</keyword>
<evidence type="ECO:0000256" key="9">
    <source>
        <dbReference type="ARBA" id="ARBA00023207"/>
    </source>
</evidence>
<dbReference type="Proteomes" id="UP001152798">
    <property type="component" value="Chromosome 5"/>
</dbReference>
<dbReference type="GO" id="GO:0009966">
    <property type="term" value="P:regulation of signal transduction"/>
    <property type="evidence" value="ECO:0007669"/>
    <property type="project" value="InterPro"/>
</dbReference>
<evidence type="ECO:0000256" key="5">
    <source>
        <dbReference type="ARBA" id="ARBA00022729"/>
    </source>
</evidence>
<evidence type="ECO:0000256" key="7">
    <source>
        <dbReference type="ARBA" id="ARBA00023136"/>
    </source>
</evidence>
<dbReference type="GO" id="GO:0005886">
    <property type="term" value="C:plasma membrane"/>
    <property type="evidence" value="ECO:0007669"/>
    <property type="project" value="UniProtKB-SubCell"/>
</dbReference>
<reference evidence="12" key="1">
    <citation type="submission" date="2022-01" db="EMBL/GenBank/DDBJ databases">
        <authorList>
            <person name="King R."/>
        </authorList>
    </citation>
    <scope>NUCLEOTIDE SEQUENCE</scope>
</reference>
<gene>
    <name evidence="12" type="ORF">NEZAVI_LOCUS12254</name>
</gene>
<comment type="similarity">
    <text evidence="2">Belongs to the glypican family.</text>
</comment>
<keyword evidence="9" id="KW-0357">Heparan sulfate</keyword>
<name>A0A9P0HJD2_NEZVI</name>
<keyword evidence="5" id="KW-0732">Signal</keyword>
<dbReference type="EMBL" id="OV725081">
    <property type="protein sequence ID" value="CAH1403678.1"/>
    <property type="molecule type" value="Genomic_DNA"/>
</dbReference>
<keyword evidence="7" id="KW-0472">Membrane</keyword>
<evidence type="ECO:0000256" key="4">
    <source>
        <dbReference type="ARBA" id="ARBA00022622"/>
    </source>
</evidence>
<evidence type="ECO:0000256" key="10">
    <source>
        <dbReference type="ARBA" id="ARBA00023288"/>
    </source>
</evidence>
<organism evidence="12 13">
    <name type="scientific">Nezara viridula</name>
    <name type="common">Southern green stink bug</name>
    <name type="synonym">Cimex viridulus</name>
    <dbReference type="NCBI Taxonomy" id="85310"/>
    <lineage>
        <taxon>Eukaryota</taxon>
        <taxon>Metazoa</taxon>
        <taxon>Ecdysozoa</taxon>
        <taxon>Arthropoda</taxon>
        <taxon>Hexapoda</taxon>
        <taxon>Insecta</taxon>
        <taxon>Pterygota</taxon>
        <taxon>Neoptera</taxon>
        <taxon>Paraneoptera</taxon>
        <taxon>Hemiptera</taxon>
        <taxon>Heteroptera</taxon>
        <taxon>Panheteroptera</taxon>
        <taxon>Pentatomomorpha</taxon>
        <taxon>Pentatomoidea</taxon>
        <taxon>Pentatomidae</taxon>
        <taxon>Pentatominae</taxon>
        <taxon>Nezara</taxon>
    </lineage>
</organism>
<keyword evidence="10" id="KW-0449">Lipoprotein</keyword>
<keyword evidence="13" id="KW-1185">Reference proteome</keyword>
<evidence type="ECO:0000256" key="3">
    <source>
        <dbReference type="ARBA" id="ARBA00022475"/>
    </source>
</evidence>
<evidence type="ECO:0000256" key="11">
    <source>
        <dbReference type="SAM" id="Coils"/>
    </source>
</evidence>
<dbReference type="AlphaFoldDB" id="A0A9P0HJD2"/>
<proteinExistence type="inferred from homology"/>
<accession>A0A9P0HJD2</accession>
<keyword evidence="8" id="KW-0325">Glycoprotein</keyword>
<evidence type="ECO:0000256" key="8">
    <source>
        <dbReference type="ARBA" id="ARBA00023180"/>
    </source>
</evidence>
<evidence type="ECO:0000313" key="12">
    <source>
        <dbReference type="EMBL" id="CAH1403678.1"/>
    </source>
</evidence>
<protein>
    <submittedName>
        <fullName evidence="12">Uncharacterized protein</fullName>
    </submittedName>
</protein>
<evidence type="ECO:0000256" key="2">
    <source>
        <dbReference type="ARBA" id="ARBA00010260"/>
    </source>
</evidence>
<evidence type="ECO:0000256" key="6">
    <source>
        <dbReference type="ARBA" id="ARBA00022974"/>
    </source>
</evidence>
<evidence type="ECO:0000313" key="13">
    <source>
        <dbReference type="Proteomes" id="UP001152798"/>
    </source>
</evidence>
<feature type="coiled-coil region" evidence="11">
    <location>
        <begin position="40"/>
        <end position="67"/>
    </location>
</feature>
<keyword evidence="4" id="KW-0336">GPI-anchor</keyword>
<dbReference type="OrthoDB" id="6380619at2759"/>
<dbReference type="GO" id="GO:0098552">
    <property type="term" value="C:side of membrane"/>
    <property type="evidence" value="ECO:0007669"/>
    <property type="project" value="UniProtKB-KW"/>
</dbReference>
<keyword evidence="3" id="KW-1003">Cell membrane</keyword>
<keyword evidence="6" id="KW-0654">Proteoglycan</keyword>
<dbReference type="Pfam" id="PF01153">
    <property type="entry name" value="Glypican"/>
    <property type="match status" value="1"/>
</dbReference>